<protein>
    <submittedName>
        <fullName evidence="1">Uncharacterized protein</fullName>
    </submittedName>
</protein>
<organism evidence="1 2">
    <name type="scientific">Kitasatospora herbaricolor</name>
    <dbReference type="NCBI Taxonomy" id="68217"/>
    <lineage>
        <taxon>Bacteria</taxon>
        <taxon>Bacillati</taxon>
        <taxon>Actinomycetota</taxon>
        <taxon>Actinomycetes</taxon>
        <taxon>Kitasatosporales</taxon>
        <taxon>Streptomycetaceae</taxon>
        <taxon>Kitasatospora</taxon>
    </lineage>
</organism>
<name>A0ABZ1W0C9_9ACTN</name>
<dbReference type="RefSeq" id="WP_329492902.1">
    <property type="nucleotide sequence ID" value="NZ_CP108460.1"/>
</dbReference>
<reference evidence="1 2" key="1">
    <citation type="submission" date="2022-10" db="EMBL/GenBank/DDBJ databases">
        <title>The complete genomes of actinobacterial strains from the NBC collection.</title>
        <authorList>
            <person name="Joergensen T.S."/>
            <person name="Alvarez Arevalo M."/>
            <person name="Sterndorff E.B."/>
            <person name="Faurdal D."/>
            <person name="Vuksanovic O."/>
            <person name="Mourched A.-S."/>
            <person name="Charusanti P."/>
            <person name="Shaw S."/>
            <person name="Blin K."/>
            <person name="Weber T."/>
        </authorList>
    </citation>
    <scope>NUCLEOTIDE SEQUENCE [LARGE SCALE GENOMIC DNA]</scope>
    <source>
        <strain evidence="1 2">NBC_01247</strain>
    </source>
</reference>
<proteinExistence type="predicted"/>
<sequence length="115" mass="12621">MFPSPAPDGLLTSATRARLQTWDFQNDRVKDSFELHNIRAAWTTFVLPDGSPALLVAEGNRLRARDVTNAKGWSVDLAIDRYPSSPRATSLLVLPRTRGDCSPPSTPIATWKSGT</sequence>
<evidence type="ECO:0000313" key="1">
    <source>
        <dbReference type="EMBL" id="WUS54290.1"/>
    </source>
</evidence>
<dbReference type="Proteomes" id="UP001432014">
    <property type="component" value="Chromosome"/>
</dbReference>
<dbReference type="EMBL" id="CP108482">
    <property type="protein sequence ID" value="WUS54290.1"/>
    <property type="molecule type" value="Genomic_DNA"/>
</dbReference>
<accession>A0ABZ1W0C9</accession>
<gene>
    <name evidence="1" type="ORF">OG469_01480</name>
</gene>
<evidence type="ECO:0000313" key="2">
    <source>
        <dbReference type="Proteomes" id="UP001432014"/>
    </source>
</evidence>
<keyword evidence="2" id="KW-1185">Reference proteome</keyword>